<keyword evidence="4 6" id="KW-1133">Transmembrane helix</keyword>
<feature type="transmembrane region" description="Helical" evidence="6">
    <location>
        <begin position="63"/>
        <end position="85"/>
    </location>
</feature>
<protein>
    <submittedName>
        <fullName evidence="8">C-type cytochrome biogenesis protein CcsB</fullName>
    </submittedName>
</protein>
<proteinExistence type="predicted"/>
<feature type="transmembrane region" description="Helical" evidence="6">
    <location>
        <begin position="97"/>
        <end position="115"/>
    </location>
</feature>
<evidence type="ECO:0000313" key="9">
    <source>
        <dbReference type="Proteomes" id="UP000818266"/>
    </source>
</evidence>
<keyword evidence="3" id="KW-0201">Cytochrome c-type biogenesis</keyword>
<dbReference type="GO" id="GO:0020037">
    <property type="term" value="F:heme binding"/>
    <property type="evidence" value="ECO:0007669"/>
    <property type="project" value="InterPro"/>
</dbReference>
<dbReference type="AlphaFoldDB" id="A0A9E5JUS4"/>
<name>A0A9E5JUS4_9MICO</name>
<feature type="domain" description="Cytochrome c assembly protein" evidence="7">
    <location>
        <begin position="93"/>
        <end position="299"/>
    </location>
</feature>
<dbReference type="InterPro" id="IPR002541">
    <property type="entry name" value="Cyt_c_assembly"/>
</dbReference>
<dbReference type="GO" id="GO:0005886">
    <property type="term" value="C:plasma membrane"/>
    <property type="evidence" value="ECO:0007669"/>
    <property type="project" value="TreeGrafter"/>
</dbReference>
<evidence type="ECO:0000256" key="6">
    <source>
        <dbReference type="SAM" id="Phobius"/>
    </source>
</evidence>
<dbReference type="InterPro" id="IPR017562">
    <property type="entry name" value="Cyt_c_biogenesis_CcsA"/>
</dbReference>
<evidence type="ECO:0000313" key="8">
    <source>
        <dbReference type="EMBL" id="NHF62803.1"/>
    </source>
</evidence>
<feature type="transmembrane region" description="Helical" evidence="6">
    <location>
        <begin position="209"/>
        <end position="232"/>
    </location>
</feature>
<comment type="caution">
    <text evidence="8">The sequence shown here is derived from an EMBL/GenBank/DDBJ whole genome shotgun (WGS) entry which is preliminary data.</text>
</comment>
<evidence type="ECO:0000256" key="5">
    <source>
        <dbReference type="ARBA" id="ARBA00023136"/>
    </source>
</evidence>
<evidence type="ECO:0000259" key="7">
    <source>
        <dbReference type="Pfam" id="PF01578"/>
    </source>
</evidence>
<dbReference type="GO" id="GO:0017004">
    <property type="term" value="P:cytochrome complex assembly"/>
    <property type="evidence" value="ECO:0007669"/>
    <property type="project" value="UniProtKB-KW"/>
</dbReference>
<dbReference type="PANTHER" id="PTHR30071:SF1">
    <property type="entry name" value="CYTOCHROME B_B6 PROTEIN-RELATED"/>
    <property type="match status" value="1"/>
</dbReference>
<reference evidence="8 9" key="1">
    <citation type="submission" date="2020-03" db="EMBL/GenBank/DDBJ databases">
        <title>Chryseoglobus sp. isolated from a deep-sea seamount.</title>
        <authorList>
            <person name="Zhang D.-C."/>
        </authorList>
    </citation>
    <scope>NUCLEOTIDE SEQUENCE [LARGE SCALE GENOMIC DNA]</scope>
    <source>
        <strain evidence="8 9">KN1116</strain>
    </source>
</reference>
<dbReference type="InterPro" id="IPR045062">
    <property type="entry name" value="Cyt_c_biogenesis_CcsA/CcmC"/>
</dbReference>
<dbReference type="Pfam" id="PF01578">
    <property type="entry name" value="Cytochrom_C_asm"/>
    <property type="match status" value="1"/>
</dbReference>
<feature type="transmembrane region" description="Helical" evidence="6">
    <location>
        <begin position="247"/>
        <end position="262"/>
    </location>
</feature>
<feature type="transmembrane region" description="Helical" evidence="6">
    <location>
        <begin position="274"/>
        <end position="295"/>
    </location>
</feature>
<evidence type="ECO:0000256" key="1">
    <source>
        <dbReference type="ARBA" id="ARBA00004141"/>
    </source>
</evidence>
<comment type="subcellular location">
    <subcellularLocation>
        <location evidence="1">Membrane</location>
        <topology evidence="1">Multi-pass membrane protein</topology>
    </subcellularLocation>
</comment>
<feature type="transmembrane region" description="Helical" evidence="6">
    <location>
        <begin position="154"/>
        <end position="176"/>
    </location>
</feature>
<dbReference type="EMBL" id="VIKT02000008">
    <property type="protein sequence ID" value="NHF62803.1"/>
    <property type="molecule type" value="Genomic_DNA"/>
</dbReference>
<keyword evidence="9" id="KW-1185">Reference proteome</keyword>
<dbReference type="NCBIfam" id="TIGR03144">
    <property type="entry name" value="cytochr_II_ccsB"/>
    <property type="match status" value="1"/>
</dbReference>
<accession>A0A9E5JUS4</accession>
<dbReference type="PANTHER" id="PTHR30071">
    <property type="entry name" value="HEME EXPORTER PROTEIN C"/>
    <property type="match status" value="1"/>
</dbReference>
<keyword evidence="2 6" id="KW-0812">Transmembrane</keyword>
<dbReference type="Proteomes" id="UP000818266">
    <property type="component" value="Unassembled WGS sequence"/>
</dbReference>
<gene>
    <name evidence="8" type="primary">ccsB</name>
    <name evidence="8" type="ORF">FK219_006075</name>
</gene>
<feature type="transmembrane region" description="Helical" evidence="6">
    <location>
        <begin position="122"/>
        <end position="142"/>
    </location>
</feature>
<sequence length="305" mass="33187">MGVYTISFILFTFDLAKRSAAEPTSAAVVEVTSARQAGGISTAVRATTTADSPPTGATRYQRAAFALALLGWVLHVGATVLRGVAAGRVPWVNMFEFGLTATAIGMGVFLVAQVWKDLRFLGAYITGMTVLALGIVTVNFYVDVIPLPPALQSVWLVIHVFVASLATGFFAIGAGLSIMQLLSARRAAHKAEGLRFLDTLPGATTLESLAYRVNVVGFVFWTFTLIAGAIWAERAWGRYWGWDTKEVWTFIIWTLFAAYIHARATRGWRGERSAWLAIVGFSAVIFNYTIVNLFFTGLHSYSGLL</sequence>
<dbReference type="OrthoDB" id="9814290at2"/>
<keyword evidence="5 6" id="KW-0472">Membrane</keyword>
<evidence type="ECO:0000256" key="4">
    <source>
        <dbReference type="ARBA" id="ARBA00022989"/>
    </source>
</evidence>
<evidence type="ECO:0000256" key="3">
    <source>
        <dbReference type="ARBA" id="ARBA00022748"/>
    </source>
</evidence>
<organism evidence="8 9">
    <name type="scientific">Microcella pacifica</name>
    <dbReference type="NCBI Taxonomy" id="2591847"/>
    <lineage>
        <taxon>Bacteria</taxon>
        <taxon>Bacillati</taxon>
        <taxon>Actinomycetota</taxon>
        <taxon>Actinomycetes</taxon>
        <taxon>Micrococcales</taxon>
        <taxon>Microbacteriaceae</taxon>
        <taxon>Microcella</taxon>
    </lineage>
</organism>
<evidence type="ECO:0000256" key="2">
    <source>
        <dbReference type="ARBA" id="ARBA00022692"/>
    </source>
</evidence>